<dbReference type="EMBL" id="JACDQQ010001697">
    <property type="protein sequence ID" value="MBA0086833.1"/>
    <property type="molecule type" value="Genomic_DNA"/>
</dbReference>
<reference evidence="3" key="1">
    <citation type="submission" date="2020-06" db="EMBL/GenBank/DDBJ databases">
        <title>Legume-microbial interactions unlock mineral nutrients during tropical forest succession.</title>
        <authorList>
            <person name="Epihov D.Z."/>
        </authorList>
    </citation>
    <scope>NUCLEOTIDE SEQUENCE [LARGE SCALE GENOMIC DNA]</scope>
    <source>
        <strain evidence="3">Pan2503</strain>
    </source>
</reference>
<name>A0A7V8SY99_9BACT</name>
<sequence>MKHLAPAVAIFALLIGIGACQKQANDKDAIRAGILQHLTSIGTLNMSAMDMDIRSVSVNGNQAHAEVEFRPKNGAPGAGMHVAYNLEKREGAWVVLKTQSLGGMIQHPDPGQNPHANPDVHSGAMPNFNEILNQPARPPQGTKPNPQPSGQSQTPPSKPN</sequence>
<dbReference type="PROSITE" id="PS51257">
    <property type="entry name" value="PROKAR_LIPOPROTEIN"/>
    <property type="match status" value="1"/>
</dbReference>
<keyword evidence="2" id="KW-0732">Signal</keyword>
<evidence type="ECO:0008006" key="5">
    <source>
        <dbReference type="Google" id="ProtNLM"/>
    </source>
</evidence>
<protein>
    <recommendedName>
        <fullName evidence="5">Lipoprotein</fullName>
    </recommendedName>
</protein>
<feature type="compositionally biased region" description="Low complexity" evidence="1">
    <location>
        <begin position="148"/>
        <end position="160"/>
    </location>
</feature>
<keyword evidence="4" id="KW-1185">Reference proteome</keyword>
<evidence type="ECO:0000256" key="1">
    <source>
        <dbReference type="SAM" id="MobiDB-lite"/>
    </source>
</evidence>
<proteinExistence type="predicted"/>
<organism evidence="3 4">
    <name type="scientific">Candidatus Acidiferrum panamense</name>
    <dbReference type="NCBI Taxonomy" id="2741543"/>
    <lineage>
        <taxon>Bacteria</taxon>
        <taxon>Pseudomonadati</taxon>
        <taxon>Acidobacteriota</taxon>
        <taxon>Terriglobia</taxon>
        <taxon>Candidatus Acidiferrales</taxon>
        <taxon>Candidatus Acidiferrum</taxon>
    </lineage>
</organism>
<evidence type="ECO:0000313" key="4">
    <source>
        <dbReference type="Proteomes" id="UP000567293"/>
    </source>
</evidence>
<gene>
    <name evidence="3" type="ORF">HRJ53_17770</name>
</gene>
<dbReference type="Proteomes" id="UP000567293">
    <property type="component" value="Unassembled WGS sequence"/>
</dbReference>
<feature type="signal peptide" evidence="2">
    <location>
        <begin position="1"/>
        <end position="24"/>
    </location>
</feature>
<feature type="chain" id="PRO_5031110254" description="Lipoprotein" evidence="2">
    <location>
        <begin position="25"/>
        <end position="160"/>
    </location>
</feature>
<comment type="caution">
    <text evidence="3">The sequence shown here is derived from an EMBL/GenBank/DDBJ whole genome shotgun (WGS) entry which is preliminary data.</text>
</comment>
<evidence type="ECO:0000256" key="2">
    <source>
        <dbReference type="SAM" id="SignalP"/>
    </source>
</evidence>
<evidence type="ECO:0000313" key="3">
    <source>
        <dbReference type="EMBL" id="MBA0086833.1"/>
    </source>
</evidence>
<dbReference type="AlphaFoldDB" id="A0A7V8SY99"/>
<feature type="region of interest" description="Disordered" evidence="1">
    <location>
        <begin position="103"/>
        <end position="160"/>
    </location>
</feature>
<accession>A0A7V8SY99</accession>